<evidence type="ECO:0000313" key="3">
    <source>
        <dbReference type="Proteomes" id="UP000271889"/>
    </source>
</evidence>
<dbReference type="InterPro" id="IPR032847">
    <property type="entry name" value="PRPF17"/>
</dbReference>
<sequence>MDLLKDYAHSDEEMSDDEPEKPLTIENCKSLALPSLSAGPSNPFKSENQKAPKNTLTGFVEPAHINDFHFTRELRSFDTLGYARNPTADQS</sequence>
<name>A0A3P7N0C2_CYLGO</name>
<dbReference type="Proteomes" id="UP000271889">
    <property type="component" value="Unassembled WGS sequence"/>
</dbReference>
<proteinExistence type="predicted"/>
<dbReference type="PANTHER" id="PTHR43979:SF1">
    <property type="entry name" value="PRE-MRNA-PROCESSING FACTOR 17"/>
    <property type="match status" value="1"/>
</dbReference>
<dbReference type="EMBL" id="UYRV01116127">
    <property type="protein sequence ID" value="VDN29893.1"/>
    <property type="molecule type" value="Genomic_DNA"/>
</dbReference>
<reference evidence="2 3" key="1">
    <citation type="submission" date="2018-11" db="EMBL/GenBank/DDBJ databases">
        <authorList>
            <consortium name="Pathogen Informatics"/>
        </authorList>
    </citation>
    <scope>NUCLEOTIDE SEQUENCE [LARGE SCALE GENOMIC DNA]</scope>
</reference>
<gene>
    <name evidence="2" type="ORF">CGOC_LOCUS11394</name>
</gene>
<protein>
    <submittedName>
        <fullName evidence="2">Uncharacterized protein</fullName>
    </submittedName>
</protein>
<feature type="compositionally biased region" description="Basic and acidic residues" evidence="1">
    <location>
        <begin position="1"/>
        <end position="12"/>
    </location>
</feature>
<feature type="region of interest" description="Disordered" evidence="1">
    <location>
        <begin position="1"/>
        <end position="22"/>
    </location>
</feature>
<accession>A0A3P7N0C2</accession>
<dbReference type="GO" id="GO:0003729">
    <property type="term" value="F:mRNA binding"/>
    <property type="evidence" value="ECO:0007669"/>
    <property type="project" value="TreeGrafter"/>
</dbReference>
<organism evidence="2 3">
    <name type="scientific">Cylicostephanus goldi</name>
    <name type="common">Nematode worm</name>
    <dbReference type="NCBI Taxonomy" id="71465"/>
    <lineage>
        <taxon>Eukaryota</taxon>
        <taxon>Metazoa</taxon>
        <taxon>Ecdysozoa</taxon>
        <taxon>Nematoda</taxon>
        <taxon>Chromadorea</taxon>
        <taxon>Rhabditida</taxon>
        <taxon>Rhabditina</taxon>
        <taxon>Rhabditomorpha</taxon>
        <taxon>Strongyloidea</taxon>
        <taxon>Strongylidae</taxon>
        <taxon>Cylicostephanus</taxon>
    </lineage>
</organism>
<evidence type="ECO:0000256" key="1">
    <source>
        <dbReference type="SAM" id="MobiDB-lite"/>
    </source>
</evidence>
<dbReference type="OrthoDB" id="10257301at2759"/>
<keyword evidence="3" id="KW-1185">Reference proteome</keyword>
<dbReference type="GO" id="GO:0000398">
    <property type="term" value="P:mRNA splicing, via spliceosome"/>
    <property type="evidence" value="ECO:0007669"/>
    <property type="project" value="InterPro"/>
</dbReference>
<dbReference type="GO" id="GO:0071013">
    <property type="term" value="C:catalytic step 2 spliceosome"/>
    <property type="evidence" value="ECO:0007669"/>
    <property type="project" value="InterPro"/>
</dbReference>
<evidence type="ECO:0000313" key="2">
    <source>
        <dbReference type="EMBL" id="VDN29893.1"/>
    </source>
</evidence>
<dbReference type="PANTHER" id="PTHR43979">
    <property type="entry name" value="PRE-MRNA-PROCESSING FACTOR 17"/>
    <property type="match status" value="1"/>
</dbReference>
<dbReference type="AlphaFoldDB" id="A0A3P7N0C2"/>